<comment type="caution">
    <text evidence="3">The sequence shown here is derived from an EMBL/GenBank/DDBJ whole genome shotgun (WGS) entry which is preliminary data.</text>
</comment>
<dbReference type="Pfam" id="PF02602">
    <property type="entry name" value="HEM4"/>
    <property type="match status" value="1"/>
</dbReference>
<dbReference type="SUPFAM" id="SSF46894">
    <property type="entry name" value="C-terminal effector domain of the bipartite response regulators"/>
    <property type="match status" value="1"/>
</dbReference>
<dbReference type="NCBIfam" id="NF005568">
    <property type="entry name" value="PRK07239.1"/>
    <property type="match status" value="1"/>
</dbReference>
<reference evidence="4" key="1">
    <citation type="journal article" date="2019" name="Int. J. Syst. Evol. Microbiol.">
        <title>The Global Catalogue of Microorganisms (GCM) 10K type strain sequencing project: providing services to taxonomists for standard genome sequencing and annotation.</title>
        <authorList>
            <consortium name="The Broad Institute Genomics Platform"/>
            <consortium name="The Broad Institute Genome Sequencing Center for Infectious Disease"/>
            <person name="Wu L."/>
            <person name="Ma J."/>
        </authorList>
    </citation>
    <scope>NUCLEOTIDE SEQUENCE [LARGE SCALE GENOMIC DNA]</scope>
    <source>
        <strain evidence="4">JCM 16548</strain>
    </source>
</reference>
<accession>A0ABP7E838</accession>
<dbReference type="Gene3D" id="1.10.10.10">
    <property type="entry name" value="Winged helix-like DNA-binding domain superfamily/Winged helix DNA-binding domain"/>
    <property type="match status" value="1"/>
</dbReference>
<dbReference type="SUPFAM" id="SSF69618">
    <property type="entry name" value="HemD-like"/>
    <property type="match status" value="1"/>
</dbReference>
<dbReference type="Proteomes" id="UP001500051">
    <property type="component" value="Unassembled WGS sequence"/>
</dbReference>
<evidence type="ECO:0000313" key="4">
    <source>
        <dbReference type="Proteomes" id="UP001500051"/>
    </source>
</evidence>
<dbReference type="InterPro" id="IPR003754">
    <property type="entry name" value="4pyrrol_synth_uPrphyn_synth"/>
</dbReference>
<feature type="domain" description="OmpR/PhoB-type" evidence="2">
    <location>
        <begin position="282"/>
        <end position="350"/>
    </location>
</feature>
<organism evidence="3 4">
    <name type="scientific">Microlunatus aurantiacus</name>
    <dbReference type="NCBI Taxonomy" id="446786"/>
    <lineage>
        <taxon>Bacteria</taxon>
        <taxon>Bacillati</taxon>
        <taxon>Actinomycetota</taxon>
        <taxon>Actinomycetes</taxon>
        <taxon>Propionibacteriales</taxon>
        <taxon>Propionibacteriaceae</taxon>
        <taxon>Microlunatus</taxon>
    </lineage>
</organism>
<dbReference type="InterPro" id="IPR036388">
    <property type="entry name" value="WH-like_DNA-bd_sf"/>
</dbReference>
<dbReference type="CDD" id="cd00383">
    <property type="entry name" value="trans_reg_C"/>
    <property type="match status" value="1"/>
</dbReference>
<keyword evidence="1" id="KW-0238">DNA-binding</keyword>
<evidence type="ECO:0000256" key="1">
    <source>
        <dbReference type="ARBA" id="ARBA00023125"/>
    </source>
</evidence>
<gene>
    <name evidence="3" type="ORF">GCM10022204_38890</name>
</gene>
<dbReference type="SMART" id="SM00862">
    <property type="entry name" value="Trans_reg_C"/>
    <property type="match status" value="1"/>
</dbReference>
<dbReference type="InterPro" id="IPR016032">
    <property type="entry name" value="Sig_transdc_resp-reg_C-effctor"/>
</dbReference>
<dbReference type="PANTHER" id="PTHR40082">
    <property type="entry name" value="BLR5956 PROTEIN"/>
    <property type="match status" value="1"/>
</dbReference>
<keyword evidence="4" id="KW-1185">Reference proteome</keyword>
<dbReference type="InterPro" id="IPR036108">
    <property type="entry name" value="4pyrrol_syn_uPrphyn_synt_sf"/>
</dbReference>
<protein>
    <submittedName>
        <fullName evidence="3">Uroporphyrinogen-III synthase</fullName>
    </submittedName>
</protein>
<proteinExistence type="predicted"/>
<dbReference type="Gene3D" id="3.40.50.10090">
    <property type="match status" value="2"/>
</dbReference>
<dbReference type="InterPro" id="IPR001867">
    <property type="entry name" value="OmpR/PhoB-type_DNA-bd"/>
</dbReference>
<dbReference type="CDD" id="cd06578">
    <property type="entry name" value="HemD"/>
    <property type="match status" value="1"/>
</dbReference>
<dbReference type="InterPro" id="IPR039793">
    <property type="entry name" value="UROS/Hem4"/>
</dbReference>
<dbReference type="Pfam" id="PF00486">
    <property type="entry name" value="Trans_reg_C"/>
    <property type="match status" value="1"/>
</dbReference>
<evidence type="ECO:0000313" key="3">
    <source>
        <dbReference type="EMBL" id="GAA3715587.1"/>
    </source>
</evidence>
<dbReference type="PANTHER" id="PTHR40082:SF1">
    <property type="entry name" value="BLR5956 PROTEIN"/>
    <property type="match status" value="1"/>
</dbReference>
<sequence>MTSDRRSEDLISALQRRGADVLHAPALKIAPNDQDTALVDETRALIEARPEVVLVTTGYGMRRWFEVADATGLGAQLSEVLESARILARGPKAVGAVRAAGLEEVQVSASETTASLVDAVETSGLTGRRVAIQLHGYTDEVQLARLRDLSAAVWTVTPYRWVKPTAHDRLPKLIEATCARQLDALTFTSAPGAEATLAVARELGRLSEFVDALTDDVLAAAVGPVTAAPLQAAGAVVLMPDRYRLGALIRLVTEELVQHRVLRLRSGSTELELRGRAVAVDGLPVKLGPNSLALFTALAGADTVIRRQELQRCLPDGADDHALEVAMSRLRQALGVPGLITTVVKRGYRLNAVRV</sequence>
<name>A0ABP7E838_9ACTN</name>
<dbReference type="EMBL" id="BAAAYX010000020">
    <property type="protein sequence ID" value="GAA3715587.1"/>
    <property type="molecule type" value="Genomic_DNA"/>
</dbReference>
<evidence type="ECO:0000259" key="2">
    <source>
        <dbReference type="SMART" id="SM00862"/>
    </source>
</evidence>